<feature type="transmembrane region" description="Helical" evidence="5">
    <location>
        <begin position="65"/>
        <end position="83"/>
    </location>
</feature>
<keyword evidence="8" id="KW-1185">Reference proteome</keyword>
<evidence type="ECO:0000256" key="4">
    <source>
        <dbReference type="ARBA" id="ARBA00023136"/>
    </source>
</evidence>
<organism evidence="7 8">
    <name type="scientific">Elstera litoralis</name>
    <dbReference type="NCBI Taxonomy" id="552518"/>
    <lineage>
        <taxon>Bacteria</taxon>
        <taxon>Pseudomonadati</taxon>
        <taxon>Pseudomonadota</taxon>
        <taxon>Alphaproteobacteria</taxon>
        <taxon>Rhodospirillales</taxon>
        <taxon>Rhodospirillaceae</taxon>
        <taxon>Elstera</taxon>
    </lineage>
</organism>
<dbReference type="InterPro" id="IPR035906">
    <property type="entry name" value="MetI-like_sf"/>
</dbReference>
<dbReference type="PANTHER" id="PTHR30614">
    <property type="entry name" value="MEMBRANE COMPONENT OF AMINO ACID ABC TRANSPORTER"/>
    <property type="match status" value="1"/>
</dbReference>
<comment type="caution">
    <text evidence="7">The sequence shown here is derived from an EMBL/GenBank/DDBJ whole genome shotgun (WGS) entry which is preliminary data.</text>
</comment>
<evidence type="ECO:0000256" key="5">
    <source>
        <dbReference type="SAM" id="Phobius"/>
    </source>
</evidence>
<keyword evidence="4 5" id="KW-0472">Membrane</keyword>
<proteinExistence type="predicted"/>
<keyword evidence="2 5" id="KW-0812">Transmembrane</keyword>
<keyword evidence="3 5" id="KW-1133">Transmembrane helix</keyword>
<dbReference type="CDD" id="cd06261">
    <property type="entry name" value="TM_PBP2"/>
    <property type="match status" value="1"/>
</dbReference>
<dbReference type="InterPro" id="IPR043429">
    <property type="entry name" value="ArtM/GltK/GlnP/TcyL/YhdX-like"/>
</dbReference>
<accession>A0A0F3ISQ1</accession>
<dbReference type="EMBL" id="LAJY01000518">
    <property type="protein sequence ID" value="KJV08614.1"/>
    <property type="molecule type" value="Genomic_DNA"/>
</dbReference>
<evidence type="ECO:0000259" key="6">
    <source>
        <dbReference type="Pfam" id="PF00528"/>
    </source>
</evidence>
<dbReference type="SUPFAM" id="SSF161098">
    <property type="entry name" value="MetI-like"/>
    <property type="match status" value="1"/>
</dbReference>
<evidence type="ECO:0000256" key="2">
    <source>
        <dbReference type="ARBA" id="ARBA00022692"/>
    </source>
</evidence>
<evidence type="ECO:0000313" key="7">
    <source>
        <dbReference type="EMBL" id="KJV08614.1"/>
    </source>
</evidence>
<sequence length="97" mass="11216">MGYWAKMRLIILPQALRIVIPPMVNSFISTFKDTSLVIVIGLVDLLNAGKIAVNDPPWRSFYVEMYLYIALIYFAFCFTMSKFSQRLERDLSKATSR</sequence>
<gene>
    <name evidence="7" type="ORF">VZ95_16685</name>
</gene>
<dbReference type="GO" id="GO:0055085">
    <property type="term" value="P:transmembrane transport"/>
    <property type="evidence" value="ECO:0007669"/>
    <property type="project" value="InterPro"/>
</dbReference>
<dbReference type="InterPro" id="IPR000515">
    <property type="entry name" value="MetI-like"/>
</dbReference>
<dbReference type="PANTHER" id="PTHR30614:SF41">
    <property type="entry name" value="INNER MEMBRANE AMINO-ACID ABC TRANSPORTER PERMEASE PROTEIN YHDY"/>
    <property type="match status" value="1"/>
</dbReference>
<comment type="subcellular location">
    <subcellularLocation>
        <location evidence="1">Cell membrane</location>
        <topology evidence="1">Multi-pass membrane protein</topology>
    </subcellularLocation>
</comment>
<dbReference type="AlphaFoldDB" id="A0A0F3ISQ1"/>
<reference evidence="7 8" key="1">
    <citation type="submission" date="2015-03" db="EMBL/GenBank/DDBJ databases">
        <title>Draft genome sequence of Elstera litoralis.</title>
        <authorList>
            <person name="Rahalkar M.C."/>
            <person name="Dhakephalkar P.K."/>
            <person name="Pore S.D."/>
            <person name="Arora P."/>
            <person name="Kapse N.G."/>
            <person name="Pandit P.S."/>
        </authorList>
    </citation>
    <scope>NUCLEOTIDE SEQUENCE [LARGE SCALE GENOMIC DNA]</scope>
    <source>
        <strain evidence="7 8">Dia-1</strain>
    </source>
</reference>
<dbReference type="PATRIC" id="fig|552518.3.peg.3318"/>
<evidence type="ECO:0000313" key="8">
    <source>
        <dbReference type="Proteomes" id="UP000033774"/>
    </source>
</evidence>
<evidence type="ECO:0000256" key="1">
    <source>
        <dbReference type="ARBA" id="ARBA00004651"/>
    </source>
</evidence>
<dbReference type="Proteomes" id="UP000033774">
    <property type="component" value="Unassembled WGS sequence"/>
</dbReference>
<dbReference type="Gene3D" id="1.10.3720.10">
    <property type="entry name" value="MetI-like"/>
    <property type="match status" value="1"/>
</dbReference>
<dbReference type="GO" id="GO:0006865">
    <property type="term" value="P:amino acid transport"/>
    <property type="evidence" value="ECO:0007669"/>
    <property type="project" value="TreeGrafter"/>
</dbReference>
<dbReference type="Pfam" id="PF00528">
    <property type="entry name" value="BPD_transp_1"/>
    <property type="match status" value="1"/>
</dbReference>
<protein>
    <recommendedName>
        <fullName evidence="6">ABC transmembrane type-1 domain-containing protein</fullName>
    </recommendedName>
</protein>
<evidence type="ECO:0000256" key="3">
    <source>
        <dbReference type="ARBA" id="ARBA00022989"/>
    </source>
</evidence>
<feature type="domain" description="ABC transmembrane type-1" evidence="6">
    <location>
        <begin position="2"/>
        <end position="92"/>
    </location>
</feature>
<dbReference type="GO" id="GO:0005886">
    <property type="term" value="C:plasma membrane"/>
    <property type="evidence" value="ECO:0007669"/>
    <property type="project" value="UniProtKB-SubCell"/>
</dbReference>
<name>A0A0F3ISQ1_9PROT</name>